<comment type="caution">
    <text evidence="1">The sequence shown here is derived from an EMBL/GenBank/DDBJ whole genome shotgun (WGS) entry which is preliminary data.</text>
</comment>
<accession>M3GAJ7</accession>
<gene>
    <name evidence="1" type="ORF">LEP1GSC188_3061</name>
</gene>
<name>M3GAJ7_9LEPT</name>
<evidence type="ECO:0000313" key="1">
    <source>
        <dbReference type="EMBL" id="EMF82984.1"/>
    </source>
</evidence>
<organism evidence="1 2">
    <name type="scientific">Leptospira weilii serovar Topaz str. LT2116</name>
    <dbReference type="NCBI Taxonomy" id="1088540"/>
    <lineage>
        <taxon>Bacteria</taxon>
        <taxon>Pseudomonadati</taxon>
        <taxon>Spirochaetota</taxon>
        <taxon>Spirochaetia</taxon>
        <taxon>Leptospirales</taxon>
        <taxon>Leptospiraceae</taxon>
        <taxon>Leptospira</taxon>
    </lineage>
</organism>
<protein>
    <submittedName>
        <fullName evidence="1">Uncharacterized protein</fullName>
    </submittedName>
</protein>
<evidence type="ECO:0000313" key="2">
    <source>
        <dbReference type="Proteomes" id="UP000011770"/>
    </source>
</evidence>
<proteinExistence type="predicted"/>
<dbReference type="EMBL" id="AHOR02000017">
    <property type="protein sequence ID" value="EMF82984.1"/>
    <property type="molecule type" value="Genomic_DNA"/>
</dbReference>
<dbReference type="AlphaFoldDB" id="M3GAJ7"/>
<sequence length="59" mass="6852">MQAPRHIEETFLISKIQRPRKSYTLEKSKSIFNNMPKPTSVSVGNRIQSSFVEWKTANN</sequence>
<reference evidence="1 2" key="1">
    <citation type="submission" date="2013-01" db="EMBL/GenBank/DDBJ databases">
        <authorList>
            <person name="Harkins D.M."/>
            <person name="Durkin A.S."/>
            <person name="Brinkac L.M."/>
            <person name="Haft D.H."/>
            <person name="Selengut J.D."/>
            <person name="Sanka R."/>
            <person name="DePew J."/>
            <person name="Purushe J."/>
            <person name="Tulsiani S.M."/>
            <person name="Graham G.C."/>
            <person name="Burns M.-A."/>
            <person name="Dohnt M.F."/>
            <person name="Smythe L.D."/>
            <person name="McKay D.B."/>
            <person name="Craig S.B."/>
            <person name="Vinetz J.M."/>
            <person name="Sutton G.G."/>
            <person name="Nierman W.C."/>
            <person name="Fouts D.E."/>
        </authorList>
    </citation>
    <scope>NUCLEOTIDE SEQUENCE [LARGE SCALE GENOMIC DNA]</scope>
    <source>
        <strain evidence="1 2">LT2116</strain>
    </source>
</reference>
<dbReference type="Proteomes" id="UP000011770">
    <property type="component" value="Unassembled WGS sequence"/>
</dbReference>